<keyword evidence="2" id="KW-1185">Reference proteome</keyword>
<gene>
    <name evidence="1" type="ORF">HYC85_016821</name>
</gene>
<reference evidence="1 2" key="2">
    <citation type="submission" date="2020-07" db="EMBL/GenBank/DDBJ databases">
        <title>Genome assembly of wild tea tree DASZ reveals pedigree and selection history of tea varieties.</title>
        <authorList>
            <person name="Zhang W."/>
        </authorList>
    </citation>
    <scope>NUCLEOTIDE SEQUENCE [LARGE SCALE GENOMIC DNA]</scope>
    <source>
        <strain evidence="2">cv. G240</strain>
        <tissue evidence="1">Leaf</tissue>
    </source>
</reference>
<accession>A0A7J7H0R1</accession>
<protein>
    <submittedName>
        <fullName evidence="1">Uncharacterized protein</fullName>
    </submittedName>
</protein>
<reference evidence="2" key="1">
    <citation type="journal article" date="2020" name="Nat. Commun.">
        <title>Genome assembly of wild tea tree DASZ reveals pedigree and selection history of tea varieties.</title>
        <authorList>
            <person name="Zhang W."/>
            <person name="Zhang Y."/>
            <person name="Qiu H."/>
            <person name="Guo Y."/>
            <person name="Wan H."/>
            <person name="Zhang X."/>
            <person name="Scossa F."/>
            <person name="Alseekh S."/>
            <person name="Zhang Q."/>
            <person name="Wang P."/>
            <person name="Xu L."/>
            <person name="Schmidt M.H."/>
            <person name="Jia X."/>
            <person name="Li D."/>
            <person name="Zhu A."/>
            <person name="Guo F."/>
            <person name="Chen W."/>
            <person name="Ni D."/>
            <person name="Usadel B."/>
            <person name="Fernie A.R."/>
            <person name="Wen W."/>
        </authorList>
    </citation>
    <scope>NUCLEOTIDE SEQUENCE [LARGE SCALE GENOMIC DNA]</scope>
    <source>
        <strain evidence="2">cv. G240</strain>
    </source>
</reference>
<sequence length="76" mass="8086">MTLGGEFVRRRHDRGGGGGGCEAVVTHVVGGRIAGDAAVVDAQGCGFGDGLEFRLLFLRPLSHVCLFQRFLDREIG</sequence>
<name>A0A7J7H0R1_CAMSI</name>
<evidence type="ECO:0000313" key="1">
    <source>
        <dbReference type="EMBL" id="KAF5946593.1"/>
    </source>
</evidence>
<dbReference type="AlphaFoldDB" id="A0A7J7H0R1"/>
<organism evidence="1 2">
    <name type="scientific">Camellia sinensis</name>
    <name type="common">Tea plant</name>
    <name type="synonym">Thea sinensis</name>
    <dbReference type="NCBI Taxonomy" id="4442"/>
    <lineage>
        <taxon>Eukaryota</taxon>
        <taxon>Viridiplantae</taxon>
        <taxon>Streptophyta</taxon>
        <taxon>Embryophyta</taxon>
        <taxon>Tracheophyta</taxon>
        <taxon>Spermatophyta</taxon>
        <taxon>Magnoliopsida</taxon>
        <taxon>eudicotyledons</taxon>
        <taxon>Gunneridae</taxon>
        <taxon>Pentapetalae</taxon>
        <taxon>asterids</taxon>
        <taxon>Ericales</taxon>
        <taxon>Theaceae</taxon>
        <taxon>Camellia</taxon>
    </lineage>
</organism>
<dbReference type="Proteomes" id="UP000593564">
    <property type="component" value="Unassembled WGS sequence"/>
</dbReference>
<proteinExistence type="predicted"/>
<evidence type="ECO:0000313" key="2">
    <source>
        <dbReference type="Proteomes" id="UP000593564"/>
    </source>
</evidence>
<dbReference type="EMBL" id="JACBKZ010000007">
    <property type="protein sequence ID" value="KAF5946593.1"/>
    <property type="molecule type" value="Genomic_DNA"/>
</dbReference>
<comment type="caution">
    <text evidence="1">The sequence shown here is derived from an EMBL/GenBank/DDBJ whole genome shotgun (WGS) entry which is preliminary data.</text>
</comment>